<sequence length="328" mass="35797">MHAIGVEAAYKKQTACPGQFAYIVLDFEPAETYTFVNALAPGTMEYPDSEARFVPVVDETAHERLENHLGAGPLPVRVTLRAARDHPTDSSETSFRVATVLAVRRALERTGRERFTHAETLEAPTVADARRLLDDPRHVFQGLDLCGGLFSGPPHGTVGLLRPLASLVGSPDDRVALRAVRVLARAPHRRARDLIAAALSRAPGEARDRAVRTLAERADPRAAEPLAELLTRDSLPNDIAWPVHAMKAHAPVLLPPLRARLDAVPPPTEGDLEPFLLDVIVRVSHWNDAAAPLAPSLRRVADLYARDRPHDWTSGELRAALRRITGSG</sequence>
<dbReference type="Gene3D" id="3.30.230.10">
    <property type="match status" value="1"/>
</dbReference>
<evidence type="ECO:0000313" key="4">
    <source>
        <dbReference type="EMBL" id="MFD0903871.1"/>
    </source>
</evidence>
<evidence type="ECO:0000256" key="2">
    <source>
        <dbReference type="ARBA" id="ARBA00023134"/>
    </source>
</evidence>
<dbReference type="RefSeq" id="WP_378303125.1">
    <property type="nucleotide sequence ID" value="NZ_JBHTJA010000066.1"/>
</dbReference>
<dbReference type="SMART" id="SM00889">
    <property type="entry name" value="EFG_IV"/>
    <property type="match status" value="1"/>
</dbReference>
<feature type="domain" description="Translation elongation factor EFG/EF2" evidence="3">
    <location>
        <begin position="1"/>
        <end position="111"/>
    </location>
</feature>
<protein>
    <submittedName>
        <fullName evidence="4">HEAT repeat domain-containing protein</fullName>
    </submittedName>
</protein>
<dbReference type="InterPro" id="IPR016024">
    <property type="entry name" value="ARM-type_fold"/>
</dbReference>
<dbReference type="SUPFAM" id="SSF48371">
    <property type="entry name" value="ARM repeat"/>
    <property type="match status" value="1"/>
</dbReference>
<dbReference type="Gene3D" id="1.25.10.10">
    <property type="entry name" value="Leucine-rich Repeat Variant"/>
    <property type="match status" value="1"/>
</dbReference>
<accession>A0ABW3EYR8</accession>
<evidence type="ECO:0000259" key="3">
    <source>
        <dbReference type="SMART" id="SM00889"/>
    </source>
</evidence>
<evidence type="ECO:0000313" key="5">
    <source>
        <dbReference type="Proteomes" id="UP001596972"/>
    </source>
</evidence>
<proteinExistence type="predicted"/>
<keyword evidence="1" id="KW-0547">Nucleotide-binding</keyword>
<evidence type="ECO:0000256" key="1">
    <source>
        <dbReference type="ARBA" id="ARBA00022741"/>
    </source>
</evidence>
<name>A0ABW3EYR8_9ACTN</name>
<comment type="caution">
    <text evidence="4">The sequence shown here is derived from an EMBL/GenBank/DDBJ whole genome shotgun (WGS) entry which is preliminary data.</text>
</comment>
<reference evidence="5" key="1">
    <citation type="journal article" date="2019" name="Int. J. Syst. Evol. Microbiol.">
        <title>The Global Catalogue of Microorganisms (GCM) 10K type strain sequencing project: providing services to taxonomists for standard genome sequencing and annotation.</title>
        <authorList>
            <consortium name="The Broad Institute Genomics Platform"/>
            <consortium name="The Broad Institute Genome Sequencing Center for Infectious Disease"/>
            <person name="Wu L."/>
            <person name="Ma J."/>
        </authorList>
    </citation>
    <scope>NUCLEOTIDE SEQUENCE [LARGE SCALE GENOMIC DNA]</scope>
    <source>
        <strain evidence="5">JCM 31202</strain>
    </source>
</reference>
<dbReference type="Pfam" id="PF13646">
    <property type="entry name" value="HEAT_2"/>
    <property type="match status" value="1"/>
</dbReference>
<dbReference type="InterPro" id="IPR011989">
    <property type="entry name" value="ARM-like"/>
</dbReference>
<keyword evidence="2" id="KW-0342">GTP-binding</keyword>
<gene>
    <name evidence="4" type="ORF">ACFQ11_26020</name>
</gene>
<dbReference type="InterPro" id="IPR014721">
    <property type="entry name" value="Ribsml_uS5_D2-typ_fold_subgr"/>
</dbReference>
<organism evidence="4 5">
    <name type="scientific">Actinomadura sediminis</name>
    <dbReference type="NCBI Taxonomy" id="1038904"/>
    <lineage>
        <taxon>Bacteria</taxon>
        <taxon>Bacillati</taxon>
        <taxon>Actinomycetota</taxon>
        <taxon>Actinomycetes</taxon>
        <taxon>Streptosporangiales</taxon>
        <taxon>Thermomonosporaceae</taxon>
        <taxon>Actinomadura</taxon>
    </lineage>
</organism>
<dbReference type="Proteomes" id="UP001596972">
    <property type="component" value="Unassembled WGS sequence"/>
</dbReference>
<dbReference type="InterPro" id="IPR020568">
    <property type="entry name" value="Ribosomal_Su5_D2-typ_SF"/>
</dbReference>
<dbReference type="InterPro" id="IPR005517">
    <property type="entry name" value="Transl_elong_EFG/EF2_IV"/>
</dbReference>
<dbReference type="Pfam" id="PF03764">
    <property type="entry name" value="EFG_IV"/>
    <property type="match status" value="1"/>
</dbReference>
<keyword evidence="5" id="KW-1185">Reference proteome</keyword>
<dbReference type="SUPFAM" id="SSF54211">
    <property type="entry name" value="Ribosomal protein S5 domain 2-like"/>
    <property type="match status" value="1"/>
</dbReference>
<dbReference type="EMBL" id="JBHTJA010000066">
    <property type="protein sequence ID" value="MFD0903871.1"/>
    <property type="molecule type" value="Genomic_DNA"/>
</dbReference>